<dbReference type="RefSeq" id="XP_070528706.1">
    <property type="nucleotide sequence ID" value="XM_070672605.1"/>
</dbReference>
<evidence type="ECO:0000256" key="4">
    <source>
        <dbReference type="ARBA" id="ARBA00022833"/>
    </source>
</evidence>
<feature type="compositionally biased region" description="Low complexity" evidence="11">
    <location>
        <begin position="342"/>
        <end position="358"/>
    </location>
</feature>
<feature type="domain" description="SCA7" evidence="12">
    <location>
        <begin position="261"/>
        <end position="328"/>
    </location>
</feature>
<dbReference type="InterPro" id="IPR013246">
    <property type="entry name" value="SAGA_su_Sgf11"/>
</dbReference>
<dbReference type="AlphaFoldDB" id="A0AAW2E947"/>
<dbReference type="PANTHER" id="PTHR46367:SF1">
    <property type="entry name" value="ATAXIN-7-LIKE PROTEIN 3"/>
    <property type="match status" value="1"/>
</dbReference>
<evidence type="ECO:0000256" key="5">
    <source>
        <dbReference type="ARBA" id="ARBA00022853"/>
    </source>
</evidence>
<feature type="compositionally biased region" description="Low complexity" evidence="11">
    <location>
        <begin position="248"/>
        <end position="259"/>
    </location>
</feature>
<keyword evidence="5 10" id="KW-0156">Chromatin regulator</keyword>
<dbReference type="CTD" id="40035"/>
<gene>
    <name evidence="10" type="primary">Sgf11</name>
    <name evidence="13" type="ORF">PUN28_019559</name>
</gene>
<keyword evidence="2 10" id="KW-0479">Metal-binding</keyword>
<dbReference type="RefSeq" id="XP_070528705.1">
    <property type="nucleotide sequence ID" value="XM_070672604.1"/>
</dbReference>
<dbReference type="Pfam" id="PF08209">
    <property type="entry name" value="Sgf11"/>
    <property type="match status" value="1"/>
</dbReference>
<dbReference type="GeneID" id="139111942"/>
<proteinExistence type="inferred from homology"/>
<comment type="function">
    <text evidence="10">Component of the transcription regulatory histone acetylation (HAT) complex SAGA, a multiprotein complex that activates transcription by remodeling chromatin and mediating histone acetylation and deubiquitination. Within the SAGA complex, participates in a subcomplex that specifically deubiquitinates histone H2B. The SAGA complex is recruited to specific gene promoters by activators, where it is required for transcription.</text>
</comment>
<organism evidence="13 14">
    <name type="scientific">Cardiocondyla obscurior</name>
    <dbReference type="NCBI Taxonomy" id="286306"/>
    <lineage>
        <taxon>Eukaryota</taxon>
        <taxon>Metazoa</taxon>
        <taxon>Ecdysozoa</taxon>
        <taxon>Arthropoda</taxon>
        <taxon>Hexapoda</taxon>
        <taxon>Insecta</taxon>
        <taxon>Pterygota</taxon>
        <taxon>Neoptera</taxon>
        <taxon>Endopterygota</taxon>
        <taxon>Hymenoptera</taxon>
        <taxon>Apocrita</taxon>
        <taxon>Aculeata</taxon>
        <taxon>Formicoidea</taxon>
        <taxon>Formicidae</taxon>
        <taxon>Myrmicinae</taxon>
        <taxon>Cardiocondyla</taxon>
    </lineage>
</organism>
<evidence type="ECO:0000256" key="9">
    <source>
        <dbReference type="ARBA" id="ARBA00023242"/>
    </source>
</evidence>
<dbReference type="GO" id="GO:0003713">
    <property type="term" value="F:transcription coactivator activity"/>
    <property type="evidence" value="ECO:0007669"/>
    <property type="project" value="UniProtKB-UniRule"/>
</dbReference>
<comment type="domain">
    <text evidence="10">The C-terminal SGF11-type zinc-finger domain forms part of the 'catalytic lobe' of the SAGA deubiquitination module.</text>
</comment>
<evidence type="ECO:0000256" key="3">
    <source>
        <dbReference type="ARBA" id="ARBA00022771"/>
    </source>
</evidence>
<evidence type="ECO:0000313" key="14">
    <source>
        <dbReference type="Proteomes" id="UP001430953"/>
    </source>
</evidence>
<reference evidence="13 14" key="1">
    <citation type="submission" date="2023-03" db="EMBL/GenBank/DDBJ databases">
        <title>High recombination rates correlate with genetic variation in Cardiocondyla obscurior ants.</title>
        <authorList>
            <person name="Errbii M."/>
        </authorList>
    </citation>
    <scope>NUCLEOTIDE SEQUENCE [LARGE SCALE GENOMIC DNA]</scope>
    <source>
        <strain evidence="13">Alpha-2009</strain>
        <tissue evidence="13">Whole body</tissue>
    </source>
</reference>
<comment type="caution">
    <text evidence="13">The sequence shown here is derived from an EMBL/GenBank/DDBJ whole genome shotgun (WGS) entry which is preliminary data.</text>
</comment>
<evidence type="ECO:0000256" key="10">
    <source>
        <dbReference type="HAMAP-Rule" id="MF_03047"/>
    </source>
</evidence>
<keyword evidence="7 10" id="KW-0010">Activator</keyword>
<comment type="domain">
    <text evidence="10">The long N-terminal helix forms part of the 'assembly lobe' of the SAGA deubiquitination module.</text>
</comment>
<feature type="region of interest" description="Disordered" evidence="11">
    <location>
        <begin position="140"/>
        <end position="259"/>
    </location>
</feature>
<comment type="subcellular location">
    <subcellularLocation>
        <location evidence="1 10">Nucleus</location>
    </subcellularLocation>
</comment>
<dbReference type="GO" id="GO:0008270">
    <property type="term" value="F:zinc ion binding"/>
    <property type="evidence" value="ECO:0007669"/>
    <property type="project" value="UniProtKB-UniRule"/>
</dbReference>
<keyword evidence="3 10" id="KW-0863">Zinc-finger</keyword>
<dbReference type="PROSITE" id="PS51505">
    <property type="entry name" value="SCA7"/>
    <property type="match status" value="1"/>
</dbReference>
<dbReference type="PANTHER" id="PTHR46367">
    <property type="entry name" value="ATAXIN-7-LIKE PROTEIN 3"/>
    <property type="match status" value="1"/>
</dbReference>
<keyword evidence="4 10" id="KW-0862">Zinc</keyword>
<evidence type="ECO:0000256" key="2">
    <source>
        <dbReference type="ARBA" id="ARBA00022723"/>
    </source>
</evidence>
<keyword evidence="6 10" id="KW-0805">Transcription regulation</keyword>
<evidence type="ECO:0000259" key="12">
    <source>
        <dbReference type="PROSITE" id="PS51505"/>
    </source>
</evidence>
<feature type="region of interest" description="Disordered" evidence="11">
    <location>
        <begin position="334"/>
        <end position="386"/>
    </location>
</feature>
<keyword evidence="8 10" id="KW-0804">Transcription</keyword>
<evidence type="ECO:0000256" key="8">
    <source>
        <dbReference type="ARBA" id="ARBA00023163"/>
    </source>
</evidence>
<evidence type="ECO:0000256" key="1">
    <source>
        <dbReference type="ARBA" id="ARBA00004123"/>
    </source>
</evidence>
<dbReference type="Proteomes" id="UP001430953">
    <property type="component" value="Unassembled WGS sequence"/>
</dbReference>
<evidence type="ECO:0000313" key="13">
    <source>
        <dbReference type="EMBL" id="KAL0100213.1"/>
    </source>
</evidence>
<dbReference type="EMBL" id="JADYXP020000026">
    <property type="protein sequence ID" value="KAL0100213.1"/>
    <property type="molecule type" value="Genomic_DNA"/>
</dbReference>
<keyword evidence="9 10" id="KW-0539">Nucleus</keyword>
<dbReference type="GO" id="GO:0006357">
    <property type="term" value="P:regulation of transcription by RNA polymerase II"/>
    <property type="evidence" value="ECO:0007669"/>
    <property type="project" value="TreeGrafter"/>
</dbReference>
<dbReference type="InterPro" id="IPR013243">
    <property type="entry name" value="SCA7_dom"/>
</dbReference>
<evidence type="ECO:0000256" key="11">
    <source>
        <dbReference type="SAM" id="MobiDB-lite"/>
    </source>
</evidence>
<evidence type="ECO:0000256" key="7">
    <source>
        <dbReference type="ARBA" id="ARBA00023159"/>
    </source>
</evidence>
<protein>
    <recommendedName>
        <fullName evidence="10">SAGA-associated factor 11 homolog</fullName>
    </recommendedName>
</protein>
<dbReference type="HAMAP" id="MF_03047">
    <property type="entry name" value="Sgf11"/>
    <property type="match status" value="1"/>
</dbReference>
<feature type="compositionally biased region" description="Basic residues" evidence="11">
    <location>
        <begin position="362"/>
        <end position="373"/>
    </location>
</feature>
<accession>A0AAW2E947</accession>
<dbReference type="Gene3D" id="6.10.140.1270">
    <property type="match status" value="1"/>
</dbReference>
<dbReference type="GO" id="GO:0006325">
    <property type="term" value="P:chromatin organization"/>
    <property type="evidence" value="ECO:0007669"/>
    <property type="project" value="UniProtKB-KW"/>
</dbReference>
<feature type="compositionally biased region" description="Gly residues" evidence="11">
    <location>
        <begin position="231"/>
        <end position="244"/>
    </location>
</feature>
<name>A0AAW2E947_9HYME</name>
<feature type="compositionally biased region" description="Low complexity" evidence="11">
    <location>
        <begin position="206"/>
        <end position="216"/>
    </location>
</feature>
<feature type="zinc finger region" description="SGF11-type" evidence="10">
    <location>
        <begin position="91"/>
        <end position="112"/>
    </location>
</feature>
<dbReference type="KEGG" id="cobs:139111942"/>
<dbReference type="Gene3D" id="3.30.160.60">
    <property type="entry name" value="Classic Zinc Finger"/>
    <property type="match status" value="1"/>
</dbReference>
<dbReference type="GO" id="GO:0071819">
    <property type="term" value="C:DUBm complex"/>
    <property type="evidence" value="ECO:0007669"/>
    <property type="project" value="UniProtKB-UniRule"/>
</dbReference>
<sequence length="386" mass="41526">MSVTEERIQELNIRFMDFMNKPENVEAATKEIYEDLLDEVLMGFVFDVHRTTKTGSSDVEEGISDDKSYAIVDSPGLDVFGQHPMKKSQECNCPNCERGVAACRFATHLAKCMGMGRNSSRIASLRIANNSKDMNNYGGVLSDDDDDVDWSLTNDSSNKRKRPRKDRNGVNKRQGKQQKQQGNAGGSGSQRNGETNIVGGVGSGGSSSSSGSSGCSSGSGGGCNSVNSGNASGGVGDNSGGGGEHNVHSSNESSPSNYENMSLVDKRALLTQICGVVSEHTKKLCTRSVRCPQHTDEQRREIRANLESNGQDNMHVDVDTYEENDSQNLRDTLTRWDREGSSHSSPADSASTTSTSSISRKRETKSKGKGKASSKRDRGSPISQGD</sequence>
<evidence type="ECO:0000256" key="6">
    <source>
        <dbReference type="ARBA" id="ARBA00023015"/>
    </source>
</evidence>
<dbReference type="InterPro" id="IPR051078">
    <property type="entry name" value="SGF11"/>
</dbReference>
<dbReference type="GO" id="GO:0000124">
    <property type="term" value="C:SAGA complex"/>
    <property type="evidence" value="ECO:0007669"/>
    <property type="project" value="UniProtKB-UniRule"/>
</dbReference>
<keyword evidence="14" id="KW-1185">Reference proteome</keyword>
<comment type="subunit">
    <text evidence="10">Component of some SAGA transcription coactivator-HAT complexes. Within the SAGA complex, participates to a subcomplex of SAGA called the DUB module (deubiquitination module).</text>
</comment>
<comment type="similarity">
    <text evidence="10">Belongs to the SGF11 family.</text>
</comment>